<dbReference type="InterPro" id="IPR011712">
    <property type="entry name" value="Sig_transdc_His_kin_sub3_dim/P"/>
</dbReference>
<dbReference type="Proteomes" id="UP001059380">
    <property type="component" value="Chromosome"/>
</dbReference>
<dbReference type="PANTHER" id="PTHR24421:SF10">
    <property type="entry name" value="NITRATE_NITRITE SENSOR PROTEIN NARQ"/>
    <property type="match status" value="1"/>
</dbReference>
<evidence type="ECO:0000259" key="12">
    <source>
        <dbReference type="PROSITE" id="PS50113"/>
    </source>
</evidence>
<dbReference type="SUPFAM" id="SSF55785">
    <property type="entry name" value="PYP-like sensor domain (PAS domain)"/>
    <property type="match status" value="1"/>
</dbReference>
<gene>
    <name evidence="13" type="ORF">MOP44_11020</name>
</gene>
<keyword evidence="3" id="KW-0597">Phosphoprotein</keyword>
<dbReference type="CDD" id="cd16917">
    <property type="entry name" value="HATPase_UhpB-NarQ-NarX-like"/>
    <property type="match status" value="1"/>
</dbReference>
<dbReference type="Gene3D" id="2.10.70.100">
    <property type="match status" value="1"/>
</dbReference>
<dbReference type="InterPro" id="IPR000700">
    <property type="entry name" value="PAS-assoc_C"/>
</dbReference>
<dbReference type="InterPro" id="IPR036890">
    <property type="entry name" value="HATPase_C_sf"/>
</dbReference>
<dbReference type="InterPro" id="IPR005467">
    <property type="entry name" value="His_kinase_dom"/>
</dbReference>
<evidence type="ECO:0000256" key="8">
    <source>
        <dbReference type="ARBA" id="ARBA00023012"/>
    </source>
</evidence>
<sequence>MAAGRTTCAVLAILFFGLPLLSVAPMTGAQAKGVRTRNVLVLSSGRGRKSLNQMESSLRSRVPFPVDFSIIDLANPHFDEDSFRANLAKALHSAYGEKPDLVIACMDQALRFATQYHDTIFAGLPIVFMSVPSMTADQEKSPDVTGVAVVPSTHETIDLALRLHPDTTTLAVISGKSVTGDSFLAAVHSELLRHSSRVKEIDIVGPPSGQMLEKVAALPPRTVVLFQLSPEDSEQPAVTAFDVLTEASQRLPTYSLEPSLVLDHGGIGGATTDATQDAVMAGEIGARVLSGEAPARIPVVYLSKFQFRMDWRQLQRWHIPESALPPGSIVLYRQPTLWQQYKGYVIAGISLILLEAGLIVALLWNRARRRRSEKELVLLYDRLRLAVEAASSVSWDADYKHGKNRWHGDLQTMFGIPDSQHDVNFGDFLKLVHPDDRERVADTLAKSRESRKPYVADFRVIRTDGTLRWVTARGKFYHAPNGEPERMLGIATDTTARKLAEEALRRLSGQLINAQEEERRRIAREIHDDFQQRLAVLAIELESLSQDIGEKDAIALAQLRDLARQVNALGTDLHSLSHRLHSSTLDSMGLVPALRGLCAEFRKHHDLDVSLVAENVPRKIPNEAALCLFRIAQEGLQNARKHSSARSAELRVQGLEGKLHLSISDGGVGFNLEEAVREGGIGIRSMEERARLVNGRLEVRSKPGSGTTIEVWVPVPVSEESFLEV</sequence>
<feature type="transmembrane region" description="Helical" evidence="10">
    <location>
        <begin position="343"/>
        <end position="364"/>
    </location>
</feature>
<feature type="domain" description="Histidine kinase" evidence="11">
    <location>
        <begin position="628"/>
        <end position="717"/>
    </location>
</feature>
<keyword evidence="8" id="KW-0902">Two-component regulatory system</keyword>
<keyword evidence="10" id="KW-1133">Transmembrane helix</keyword>
<dbReference type="InterPro" id="IPR003594">
    <property type="entry name" value="HATPase_dom"/>
</dbReference>
<dbReference type="GO" id="GO:0005524">
    <property type="term" value="F:ATP binding"/>
    <property type="evidence" value="ECO:0007669"/>
    <property type="project" value="UniProtKB-KW"/>
</dbReference>
<dbReference type="GO" id="GO:0046983">
    <property type="term" value="F:protein dimerization activity"/>
    <property type="evidence" value="ECO:0007669"/>
    <property type="project" value="InterPro"/>
</dbReference>
<comment type="catalytic activity">
    <reaction evidence="1">
        <text>ATP + protein L-histidine = ADP + protein N-phospho-L-histidine.</text>
        <dbReference type="EC" id="2.7.13.3"/>
    </reaction>
</comment>
<dbReference type="Gene3D" id="1.20.5.1930">
    <property type="match status" value="1"/>
</dbReference>
<evidence type="ECO:0000256" key="9">
    <source>
        <dbReference type="SAM" id="Coils"/>
    </source>
</evidence>
<protein>
    <recommendedName>
        <fullName evidence="2">histidine kinase</fullName>
        <ecNumber evidence="2">2.7.13.3</ecNumber>
    </recommendedName>
</protein>
<dbReference type="InterPro" id="IPR013655">
    <property type="entry name" value="PAS_fold_3"/>
</dbReference>
<evidence type="ECO:0000256" key="6">
    <source>
        <dbReference type="ARBA" id="ARBA00022777"/>
    </source>
</evidence>
<feature type="domain" description="PAC" evidence="12">
    <location>
        <begin position="454"/>
        <end position="506"/>
    </location>
</feature>
<dbReference type="Gene3D" id="3.30.450.20">
    <property type="entry name" value="PAS domain"/>
    <property type="match status" value="1"/>
</dbReference>
<dbReference type="InterPro" id="IPR001610">
    <property type="entry name" value="PAC"/>
</dbReference>
<evidence type="ECO:0000313" key="14">
    <source>
        <dbReference type="Proteomes" id="UP001059380"/>
    </source>
</evidence>
<keyword evidence="9" id="KW-0175">Coiled coil</keyword>
<dbReference type="PROSITE" id="PS50113">
    <property type="entry name" value="PAC"/>
    <property type="match status" value="1"/>
</dbReference>
<dbReference type="EMBL" id="CP093313">
    <property type="protein sequence ID" value="UWZ86453.1"/>
    <property type="molecule type" value="Genomic_DNA"/>
</dbReference>
<dbReference type="KEGG" id="orp:MOP44_11020"/>
<dbReference type="SMART" id="SM00086">
    <property type="entry name" value="PAC"/>
    <property type="match status" value="1"/>
</dbReference>
<dbReference type="PANTHER" id="PTHR24421">
    <property type="entry name" value="NITRATE/NITRITE SENSOR PROTEIN NARX-RELATED"/>
    <property type="match status" value="1"/>
</dbReference>
<proteinExistence type="predicted"/>
<dbReference type="InterPro" id="IPR050482">
    <property type="entry name" value="Sensor_HK_TwoCompSys"/>
</dbReference>
<reference evidence="13" key="1">
    <citation type="submission" date="2021-04" db="EMBL/GenBank/DDBJ databases">
        <title>Phylogenetic analysis of Acidobacteriaceae.</title>
        <authorList>
            <person name="Qiu L."/>
            <person name="Zhang Q."/>
        </authorList>
    </citation>
    <scope>NUCLEOTIDE SEQUENCE</scope>
    <source>
        <strain evidence="13">DSM 25168</strain>
    </source>
</reference>
<evidence type="ECO:0000259" key="11">
    <source>
        <dbReference type="PROSITE" id="PS50109"/>
    </source>
</evidence>
<keyword evidence="14" id="KW-1185">Reference proteome</keyword>
<evidence type="ECO:0000256" key="3">
    <source>
        <dbReference type="ARBA" id="ARBA00022553"/>
    </source>
</evidence>
<dbReference type="InterPro" id="IPR000014">
    <property type="entry name" value="PAS"/>
</dbReference>
<evidence type="ECO:0000256" key="4">
    <source>
        <dbReference type="ARBA" id="ARBA00022679"/>
    </source>
</evidence>
<keyword evidence="6" id="KW-0418">Kinase</keyword>
<dbReference type="GO" id="GO:0016020">
    <property type="term" value="C:membrane"/>
    <property type="evidence" value="ECO:0007669"/>
    <property type="project" value="InterPro"/>
</dbReference>
<dbReference type="InterPro" id="IPR035965">
    <property type="entry name" value="PAS-like_dom_sf"/>
</dbReference>
<keyword evidence="10" id="KW-0812">Transmembrane</keyword>
<evidence type="ECO:0000256" key="1">
    <source>
        <dbReference type="ARBA" id="ARBA00000085"/>
    </source>
</evidence>
<accession>A0A9J7BYF3</accession>
<feature type="coiled-coil region" evidence="9">
    <location>
        <begin position="497"/>
        <end position="547"/>
    </location>
</feature>
<evidence type="ECO:0000256" key="2">
    <source>
        <dbReference type="ARBA" id="ARBA00012438"/>
    </source>
</evidence>
<keyword evidence="5" id="KW-0547">Nucleotide-binding</keyword>
<dbReference type="SMART" id="SM00387">
    <property type="entry name" value="HATPase_c"/>
    <property type="match status" value="1"/>
</dbReference>
<dbReference type="Pfam" id="PF08447">
    <property type="entry name" value="PAS_3"/>
    <property type="match status" value="1"/>
</dbReference>
<organism evidence="13 14">
    <name type="scientific">Occallatibacter riparius</name>
    <dbReference type="NCBI Taxonomy" id="1002689"/>
    <lineage>
        <taxon>Bacteria</taxon>
        <taxon>Pseudomonadati</taxon>
        <taxon>Acidobacteriota</taxon>
        <taxon>Terriglobia</taxon>
        <taxon>Terriglobales</taxon>
        <taxon>Acidobacteriaceae</taxon>
        <taxon>Occallatibacter</taxon>
    </lineage>
</organism>
<evidence type="ECO:0000256" key="10">
    <source>
        <dbReference type="SAM" id="Phobius"/>
    </source>
</evidence>
<name>A0A9J7BYF3_9BACT</name>
<dbReference type="EC" id="2.7.13.3" evidence="2"/>
<dbReference type="Pfam" id="PF02518">
    <property type="entry name" value="HATPase_c"/>
    <property type="match status" value="1"/>
</dbReference>
<dbReference type="CDD" id="cd00130">
    <property type="entry name" value="PAS"/>
    <property type="match status" value="1"/>
</dbReference>
<keyword evidence="7" id="KW-0067">ATP-binding</keyword>
<dbReference type="PROSITE" id="PS50109">
    <property type="entry name" value="HIS_KIN"/>
    <property type="match status" value="1"/>
</dbReference>
<dbReference type="AlphaFoldDB" id="A0A9J7BYF3"/>
<dbReference type="Pfam" id="PF07730">
    <property type="entry name" value="HisKA_3"/>
    <property type="match status" value="1"/>
</dbReference>
<dbReference type="NCBIfam" id="TIGR00229">
    <property type="entry name" value="sensory_box"/>
    <property type="match status" value="1"/>
</dbReference>
<evidence type="ECO:0000256" key="5">
    <source>
        <dbReference type="ARBA" id="ARBA00022741"/>
    </source>
</evidence>
<dbReference type="Gene3D" id="3.30.565.10">
    <property type="entry name" value="Histidine kinase-like ATPase, C-terminal domain"/>
    <property type="match status" value="1"/>
</dbReference>
<dbReference type="SUPFAM" id="SSF55874">
    <property type="entry name" value="ATPase domain of HSP90 chaperone/DNA topoisomerase II/histidine kinase"/>
    <property type="match status" value="1"/>
</dbReference>
<evidence type="ECO:0000256" key="7">
    <source>
        <dbReference type="ARBA" id="ARBA00022840"/>
    </source>
</evidence>
<evidence type="ECO:0000313" key="13">
    <source>
        <dbReference type="EMBL" id="UWZ86453.1"/>
    </source>
</evidence>
<dbReference type="Gene3D" id="3.40.50.2300">
    <property type="match status" value="2"/>
</dbReference>
<keyword evidence="10" id="KW-0472">Membrane</keyword>
<dbReference type="GO" id="GO:0000155">
    <property type="term" value="F:phosphorelay sensor kinase activity"/>
    <property type="evidence" value="ECO:0007669"/>
    <property type="project" value="InterPro"/>
</dbReference>
<keyword evidence="4" id="KW-0808">Transferase</keyword>
<dbReference type="RefSeq" id="WP_260796093.1">
    <property type="nucleotide sequence ID" value="NZ_CP093313.1"/>
</dbReference>